<protein>
    <submittedName>
        <fullName evidence="1">Uncharacterized protein</fullName>
    </submittedName>
</protein>
<proteinExistence type="predicted"/>
<comment type="caution">
    <text evidence="1">The sequence shown here is derived from an EMBL/GenBank/DDBJ whole genome shotgun (WGS) entry which is preliminary data.</text>
</comment>
<gene>
    <name evidence="1" type="ORF">NHX12_002697</name>
</gene>
<dbReference type="EMBL" id="JANIIK010000110">
    <property type="protein sequence ID" value="KAJ3596288.1"/>
    <property type="molecule type" value="Genomic_DNA"/>
</dbReference>
<organism evidence="1 2">
    <name type="scientific">Muraenolepis orangiensis</name>
    <name type="common">Patagonian moray cod</name>
    <dbReference type="NCBI Taxonomy" id="630683"/>
    <lineage>
        <taxon>Eukaryota</taxon>
        <taxon>Metazoa</taxon>
        <taxon>Chordata</taxon>
        <taxon>Craniata</taxon>
        <taxon>Vertebrata</taxon>
        <taxon>Euteleostomi</taxon>
        <taxon>Actinopterygii</taxon>
        <taxon>Neopterygii</taxon>
        <taxon>Teleostei</taxon>
        <taxon>Neoteleostei</taxon>
        <taxon>Acanthomorphata</taxon>
        <taxon>Zeiogadaria</taxon>
        <taxon>Gadariae</taxon>
        <taxon>Gadiformes</taxon>
        <taxon>Muraenolepidoidei</taxon>
        <taxon>Muraenolepididae</taxon>
        <taxon>Muraenolepis</taxon>
    </lineage>
</organism>
<accession>A0A9Q0DXP9</accession>
<dbReference type="Proteomes" id="UP001148018">
    <property type="component" value="Unassembled WGS sequence"/>
</dbReference>
<dbReference type="AlphaFoldDB" id="A0A9Q0DXP9"/>
<evidence type="ECO:0000313" key="2">
    <source>
        <dbReference type="Proteomes" id="UP001148018"/>
    </source>
</evidence>
<name>A0A9Q0DXP9_9TELE</name>
<keyword evidence="2" id="KW-1185">Reference proteome</keyword>
<evidence type="ECO:0000313" key="1">
    <source>
        <dbReference type="EMBL" id="KAJ3596288.1"/>
    </source>
</evidence>
<sequence>MPLENVFGLRKKGGLGTQRYLEVQLIATHTPAGQEESASVKPEGTRLADYRGLSEIWLSLPGSRTLANMAVPPVVP</sequence>
<reference evidence="1" key="1">
    <citation type="submission" date="2022-07" db="EMBL/GenBank/DDBJ databases">
        <title>Chromosome-level genome of Muraenolepis orangiensis.</title>
        <authorList>
            <person name="Kim J."/>
        </authorList>
    </citation>
    <scope>NUCLEOTIDE SEQUENCE</scope>
    <source>
        <strain evidence="1">KU_S4_2022</strain>
        <tissue evidence="1">Muscle</tissue>
    </source>
</reference>